<dbReference type="PANTHER" id="PTHR30026:SF20">
    <property type="entry name" value="OUTER MEMBRANE PROTEIN TOLC"/>
    <property type="match status" value="1"/>
</dbReference>
<evidence type="ECO:0000256" key="1">
    <source>
        <dbReference type="ARBA" id="ARBA00004442"/>
    </source>
</evidence>
<evidence type="ECO:0000256" key="3">
    <source>
        <dbReference type="ARBA" id="ARBA00022692"/>
    </source>
</evidence>
<dbReference type="SUPFAM" id="SSF56954">
    <property type="entry name" value="Outer membrane efflux proteins (OEP)"/>
    <property type="match status" value="1"/>
</dbReference>
<keyword evidence="5" id="KW-0998">Cell outer membrane</keyword>
<dbReference type="Proteomes" id="UP001430919">
    <property type="component" value="Unassembled WGS sequence"/>
</dbReference>
<feature type="chain" id="PRO_5047292239" evidence="6">
    <location>
        <begin position="26"/>
        <end position="447"/>
    </location>
</feature>
<gene>
    <name evidence="7" type="ORF">LNQ49_22975</name>
</gene>
<dbReference type="PANTHER" id="PTHR30026">
    <property type="entry name" value="OUTER MEMBRANE PROTEIN TOLC"/>
    <property type="match status" value="1"/>
</dbReference>
<keyword evidence="8" id="KW-1185">Reference proteome</keyword>
<evidence type="ECO:0000313" key="7">
    <source>
        <dbReference type="EMBL" id="MCC9074457.1"/>
    </source>
</evidence>
<dbReference type="RefSeq" id="WP_229991268.1">
    <property type="nucleotide sequence ID" value="NZ_JAJJMO010000001.1"/>
</dbReference>
<evidence type="ECO:0000256" key="6">
    <source>
        <dbReference type="SAM" id="SignalP"/>
    </source>
</evidence>
<dbReference type="InterPro" id="IPR051906">
    <property type="entry name" value="TolC-like"/>
</dbReference>
<dbReference type="Gene3D" id="1.20.1600.10">
    <property type="entry name" value="Outer membrane efflux proteins (OEP)"/>
    <property type="match status" value="1"/>
</dbReference>
<keyword evidence="4" id="KW-0472">Membrane</keyword>
<keyword evidence="6" id="KW-0732">Signal</keyword>
<evidence type="ECO:0000313" key="8">
    <source>
        <dbReference type="Proteomes" id="UP001430919"/>
    </source>
</evidence>
<organism evidence="7 8">
    <name type="scientific">Flavobacterium pisciphilum</name>
    <dbReference type="NCBI Taxonomy" id="2893755"/>
    <lineage>
        <taxon>Bacteria</taxon>
        <taxon>Pseudomonadati</taxon>
        <taxon>Bacteroidota</taxon>
        <taxon>Flavobacteriia</taxon>
        <taxon>Flavobacteriales</taxon>
        <taxon>Flavobacteriaceae</taxon>
        <taxon>Flavobacterium</taxon>
    </lineage>
</organism>
<dbReference type="EMBL" id="JAJJMO010000001">
    <property type="protein sequence ID" value="MCC9074457.1"/>
    <property type="molecule type" value="Genomic_DNA"/>
</dbReference>
<evidence type="ECO:0000256" key="5">
    <source>
        <dbReference type="ARBA" id="ARBA00023237"/>
    </source>
</evidence>
<reference evidence="7" key="1">
    <citation type="submission" date="2021-11" db="EMBL/GenBank/DDBJ databases">
        <title>Description of novel Flavobacterium species.</title>
        <authorList>
            <person name="Saticioglu I.B."/>
            <person name="Ay H."/>
            <person name="Altun S."/>
            <person name="Duman M."/>
        </authorList>
    </citation>
    <scope>NUCLEOTIDE SEQUENCE</scope>
    <source>
        <strain evidence="7">F-65</strain>
    </source>
</reference>
<comment type="subcellular location">
    <subcellularLocation>
        <location evidence="1">Cell outer membrane</location>
    </subcellularLocation>
</comment>
<keyword evidence="3" id="KW-0812">Transmembrane</keyword>
<comment type="caution">
    <text evidence="7">The sequence shown here is derived from an EMBL/GenBank/DDBJ whole genome shotgun (WGS) entry which is preliminary data.</text>
</comment>
<feature type="signal peptide" evidence="6">
    <location>
        <begin position="1"/>
        <end position="25"/>
    </location>
</feature>
<sequence>MIKNNSVHLCFIVFILLASVLKTNAQTTVWTLNTAIEDAKANRKSLLSLKTAHEIHQLKTKELNAKYLPRVSFDYKYQYNPIIASNIIPVGEFDSNLPTAAKKAIKMGANYTQRTGVIVQQPLLDLSISKLIKESKLQEKLAILNEKEAVLELTYEVKKAYFNVLLAEEQIKTAITDTIRTELTLNTVTQKYRNQRALKANLNDTKVTHNNTIQKYRNAVNNALVLKQYLLYLTGKESAHAASLELEKFSMNQGITAVDENLIECLPQIEMLKTENEVLQNKQKMERIKHNPIVSFEGYLGADQFADNLNPFKQNSWYGNSYVGVSLKLPILFGENSAKRIQQLKFQQEQNNYQIIEEVNKQKYNALNASTAHNNTLQQLKTVLENCRLTSETLTVYKERYAFDQISLNELNDKEIQLQNLKLTHNELQKELLLSWLDWEKATGSLK</sequence>
<evidence type="ECO:0000256" key="2">
    <source>
        <dbReference type="ARBA" id="ARBA00022452"/>
    </source>
</evidence>
<accession>A0ABS8N0C3</accession>
<keyword evidence="2" id="KW-1134">Transmembrane beta strand</keyword>
<evidence type="ECO:0000256" key="4">
    <source>
        <dbReference type="ARBA" id="ARBA00023136"/>
    </source>
</evidence>
<proteinExistence type="predicted"/>
<protein>
    <submittedName>
        <fullName evidence="7">TolC family protein</fullName>
    </submittedName>
</protein>
<name>A0ABS8N0C3_9FLAO</name>